<dbReference type="PANTHER" id="PTHR31403:SF54">
    <property type="entry name" value="PHOSPHOLIPASE A(1) DAD1, CHLOROPLASTIC"/>
    <property type="match status" value="1"/>
</dbReference>
<dbReference type="Gene3D" id="3.40.50.1820">
    <property type="entry name" value="alpha/beta hydrolase"/>
    <property type="match status" value="1"/>
</dbReference>
<evidence type="ECO:0000256" key="1">
    <source>
        <dbReference type="ARBA" id="ARBA00022801"/>
    </source>
</evidence>
<evidence type="ECO:0000256" key="3">
    <source>
        <dbReference type="ARBA" id="ARBA00022963"/>
    </source>
</evidence>
<dbReference type="RefSeq" id="WP_052511730.1">
    <property type="nucleotide sequence ID" value="NZ_CP118101.1"/>
</dbReference>
<proteinExistence type="predicted"/>
<protein>
    <submittedName>
        <fullName evidence="6">Lipase family protein</fullName>
    </submittedName>
</protein>
<evidence type="ECO:0000313" key="7">
    <source>
        <dbReference type="EMBL" id="WDI00440.1"/>
    </source>
</evidence>
<dbReference type="CDD" id="cd00519">
    <property type="entry name" value="Lipase_3"/>
    <property type="match status" value="1"/>
</dbReference>
<evidence type="ECO:0000313" key="8">
    <source>
        <dbReference type="Proteomes" id="UP001220962"/>
    </source>
</evidence>
<keyword evidence="3" id="KW-0442">Lipid degradation</keyword>
<dbReference type="PANTHER" id="PTHR31403">
    <property type="entry name" value="PHOSPHOLIPASE A1-IBETA2, CHLOROPLASTIC"/>
    <property type="match status" value="1"/>
</dbReference>
<name>A0AAX3MWM4_9BACL</name>
<dbReference type="Proteomes" id="UP001220962">
    <property type="component" value="Chromosome"/>
</dbReference>
<feature type="domain" description="Fungal lipase-type" evidence="5">
    <location>
        <begin position="79"/>
        <end position="213"/>
    </location>
</feature>
<dbReference type="EMBL" id="CP118101">
    <property type="protein sequence ID" value="WDH80744.1"/>
    <property type="molecule type" value="Genomic_DNA"/>
</dbReference>
<evidence type="ECO:0000256" key="2">
    <source>
        <dbReference type="ARBA" id="ARBA00022946"/>
    </source>
</evidence>
<dbReference type="EMBL" id="CP118108">
    <property type="protein sequence ID" value="WDI00440.1"/>
    <property type="molecule type" value="Genomic_DNA"/>
</dbReference>
<dbReference type="InterPro" id="IPR029058">
    <property type="entry name" value="AB_hydrolase_fold"/>
</dbReference>
<dbReference type="Proteomes" id="UP001221519">
    <property type="component" value="Chromosome"/>
</dbReference>
<evidence type="ECO:0000313" key="6">
    <source>
        <dbReference type="EMBL" id="WDH80744.1"/>
    </source>
</evidence>
<accession>A0AAX3MWM4</accession>
<dbReference type="GO" id="GO:0016042">
    <property type="term" value="P:lipid catabolic process"/>
    <property type="evidence" value="ECO:0007669"/>
    <property type="project" value="UniProtKB-KW"/>
</dbReference>
<evidence type="ECO:0000256" key="4">
    <source>
        <dbReference type="ARBA" id="ARBA00023098"/>
    </source>
</evidence>
<evidence type="ECO:0000313" key="9">
    <source>
        <dbReference type="Proteomes" id="UP001221519"/>
    </source>
</evidence>
<reference evidence="6 9" key="1">
    <citation type="submission" date="2023-02" db="EMBL/GenBank/DDBJ databases">
        <title>Pathogen: clinical or host-associated sample.</title>
        <authorList>
            <person name="Hergert J."/>
            <person name="Casey R."/>
            <person name="Wagner J."/>
            <person name="Young E.L."/>
            <person name="Oakeson K.F."/>
        </authorList>
    </citation>
    <scope>NUCLEOTIDE SEQUENCE</scope>
    <source>
        <strain evidence="7 9">2022CK-00829</strain>
        <strain evidence="6">2022CK-00830</strain>
    </source>
</reference>
<dbReference type="InterPro" id="IPR002921">
    <property type="entry name" value="Fungal_lipase-type"/>
</dbReference>
<keyword evidence="2" id="KW-0809">Transit peptide</keyword>
<keyword evidence="4" id="KW-0443">Lipid metabolism</keyword>
<dbReference type="AlphaFoldDB" id="A0AAX3MWM4"/>
<dbReference type="SUPFAM" id="SSF53474">
    <property type="entry name" value="alpha/beta-Hydrolases"/>
    <property type="match status" value="1"/>
</dbReference>
<evidence type="ECO:0000259" key="5">
    <source>
        <dbReference type="Pfam" id="PF01764"/>
    </source>
</evidence>
<organism evidence="6 8">
    <name type="scientific">Paenibacillus urinalis</name>
    <dbReference type="NCBI Taxonomy" id="521520"/>
    <lineage>
        <taxon>Bacteria</taxon>
        <taxon>Bacillati</taxon>
        <taxon>Bacillota</taxon>
        <taxon>Bacilli</taxon>
        <taxon>Bacillales</taxon>
        <taxon>Paenibacillaceae</taxon>
        <taxon>Paenibacillus</taxon>
    </lineage>
</organism>
<keyword evidence="9" id="KW-1185">Reference proteome</keyword>
<keyword evidence="1" id="KW-0378">Hydrolase</keyword>
<dbReference type="GO" id="GO:0004620">
    <property type="term" value="F:phospholipase activity"/>
    <property type="evidence" value="ECO:0007669"/>
    <property type="project" value="UniProtKB-ARBA"/>
</dbReference>
<dbReference type="Pfam" id="PF01764">
    <property type="entry name" value="Lipase_3"/>
    <property type="match status" value="1"/>
</dbReference>
<sequence>MVNPVLNRDEAMRWGNMIKALYIADEGAFDEGTSAKIPCPSNWCIIANITLEPSQFQCHSEQYIGYIVQSVTDPSIRAILFRGTAALLKWAEHFDFFLLSYTEPGGIGKVEEGLARMYRSLKVCCTSTNKVQMLTSYLEEMNASHLTVAGHSLGGALAKLTAFAAAFYNIDTEVYTFGSPMVGDRVFTETYEQAVPRTFRIYNVPDIVPKLPSYELGYVHPESGYQMNSLNNPVIGRGITDYHKLDTYLSCIAQFKLEHDQNKERVG</sequence>
<gene>
    <name evidence="6" type="ORF">PUW23_14425</name>
    <name evidence="7" type="ORF">PUW25_14170</name>
</gene>